<name>A0AAE0KJ11_9PEZI</name>
<feature type="compositionally biased region" description="Pro residues" evidence="1">
    <location>
        <begin position="134"/>
        <end position="143"/>
    </location>
</feature>
<evidence type="ECO:0000256" key="2">
    <source>
        <dbReference type="SAM" id="Phobius"/>
    </source>
</evidence>
<reference evidence="3" key="2">
    <citation type="submission" date="2023-06" db="EMBL/GenBank/DDBJ databases">
        <authorList>
            <consortium name="Lawrence Berkeley National Laboratory"/>
            <person name="Haridas S."/>
            <person name="Hensen N."/>
            <person name="Bonometti L."/>
            <person name="Westerberg I."/>
            <person name="Brannstrom I.O."/>
            <person name="Guillou S."/>
            <person name="Cros-Aarteil S."/>
            <person name="Calhoun S."/>
            <person name="Kuo A."/>
            <person name="Mondo S."/>
            <person name="Pangilinan J."/>
            <person name="Riley R."/>
            <person name="LaButti K."/>
            <person name="Andreopoulos B."/>
            <person name="Lipzen A."/>
            <person name="Chen C."/>
            <person name="Yanf M."/>
            <person name="Daum C."/>
            <person name="Ng V."/>
            <person name="Clum A."/>
            <person name="Steindorff A."/>
            <person name="Ohm R."/>
            <person name="Martin F."/>
            <person name="Silar P."/>
            <person name="Natvig D."/>
            <person name="Lalanne C."/>
            <person name="Gautier V."/>
            <person name="Ament-velasquez S.L."/>
            <person name="Kruys A."/>
            <person name="Hutchinson M.I."/>
            <person name="Powell A.J."/>
            <person name="Barry K."/>
            <person name="Miller A.N."/>
            <person name="Grigoriev I.V."/>
            <person name="Debuchy R."/>
            <person name="Gladieux P."/>
            <person name="Thoren M.H."/>
            <person name="Johannesson H."/>
        </authorList>
    </citation>
    <scope>NUCLEOTIDE SEQUENCE</scope>
    <source>
        <strain evidence="3">CBS 232.78</strain>
    </source>
</reference>
<protein>
    <submittedName>
        <fullName evidence="3">Uncharacterized protein</fullName>
    </submittedName>
</protein>
<comment type="caution">
    <text evidence="3">The sequence shown here is derived from an EMBL/GenBank/DDBJ whole genome shotgun (WGS) entry which is preliminary data.</text>
</comment>
<feature type="compositionally biased region" description="Low complexity" evidence="1">
    <location>
        <begin position="124"/>
        <end position="133"/>
    </location>
</feature>
<evidence type="ECO:0000256" key="1">
    <source>
        <dbReference type="SAM" id="MobiDB-lite"/>
    </source>
</evidence>
<sequence length="296" mass="30824">MLGSSSRAAAAASIPSISIPSSGSSVPGRPWRHSHSTKEVVPHYQPDSAGLQVIFAPSSYAHKYRNDALPALPGEGRSGKRVCGLRRATFWLIVALAGAALLAVAVGTGLSLGLGRVPDENPKTTTNAENNSTSPPPSPPPSIPSTTMSSSRTTNSTPTPTPTPPVSSKNGTSIVDCPSANNTAVQPSPSGSNLAYLILCNVEIRPNSPSKFIQLTTILPTLQGCLDLCDSLNEYQQRTDVSAAWNEVRGDDEIDVPEEDKPKGTCECFGGTDQEVVPSLGKSVALPRLASGGRSL</sequence>
<keyword evidence="2" id="KW-1133">Transmembrane helix</keyword>
<keyword evidence="2" id="KW-0812">Transmembrane</keyword>
<organism evidence="3 4">
    <name type="scientific">Podospora didyma</name>
    <dbReference type="NCBI Taxonomy" id="330526"/>
    <lineage>
        <taxon>Eukaryota</taxon>
        <taxon>Fungi</taxon>
        <taxon>Dikarya</taxon>
        <taxon>Ascomycota</taxon>
        <taxon>Pezizomycotina</taxon>
        <taxon>Sordariomycetes</taxon>
        <taxon>Sordariomycetidae</taxon>
        <taxon>Sordariales</taxon>
        <taxon>Podosporaceae</taxon>
        <taxon>Podospora</taxon>
    </lineage>
</organism>
<gene>
    <name evidence="3" type="ORF">B0H63DRAFT_218758</name>
</gene>
<evidence type="ECO:0000313" key="4">
    <source>
        <dbReference type="Proteomes" id="UP001285441"/>
    </source>
</evidence>
<accession>A0AAE0KJ11</accession>
<feature type="compositionally biased region" description="Polar residues" evidence="1">
    <location>
        <begin position="169"/>
        <end position="188"/>
    </location>
</feature>
<proteinExistence type="predicted"/>
<dbReference type="AlphaFoldDB" id="A0AAE0KJ11"/>
<keyword evidence="4" id="KW-1185">Reference proteome</keyword>
<feature type="compositionally biased region" description="Low complexity" evidence="1">
    <location>
        <begin position="144"/>
        <end position="158"/>
    </location>
</feature>
<reference evidence="3" key="1">
    <citation type="journal article" date="2023" name="Mol. Phylogenet. Evol.">
        <title>Genome-scale phylogeny and comparative genomics of the fungal order Sordariales.</title>
        <authorList>
            <person name="Hensen N."/>
            <person name="Bonometti L."/>
            <person name="Westerberg I."/>
            <person name="Brannstrom I.O."/>
            <person name="Guillou S."/>
            <person name="Cros-Aarteil S."/>
            <person name="Calhoun S."/>
            <person name="Haridas S."/>
            <person name="Kuo A."/>
            <person name="Mondo S."/>
            <person name="Pangilinan J."/>
            <person name="Riley R."/>
            <person name="LaButti K."/>
            <person name="Andreopoulos B."/>
            <person name="Lipzen A."/>
            <person name="Chen C."/>
            <person name="Yan M."/>
            <person name="Daum C."/>
            <person name="Ng V."/>
            <person name="Clum A."/>
            <person name="Steindorff A."/>
            <person name="Ohm R.A."/>
            <person name="Martin F."/>
            <person name="Silar P."/>
            <person name="Natvig D.O."/>
            <person name="Lalanne C."/>
            <person name="Gautier V."/>
            <person name="Ament-Velasquez S.L."/>
            <person name="Kruys A."/>
            <person name="Hutchinson M.I."/>
            <person name="Powell A.J."/>
            <person name="Barry K."/>
            <person name="Miller A.N."/>
            <person name="Grigoriev I.V."/>
            <person name="Debuchy R."/>
            <person name="Gladieux P."/>
            <person name="Hiltunen Thoren M."/>
            <person name="Johannesson H."/>
        </authorList>
    </citation>
    <scope>NUCLEOTIDE SEQUENCE</scope>
    <source>
        <strain evidence="3">CBS 232.78</strain>
    </source>
</reference>
<feature type="region of interest" description="Disordered" evidence="1">
    <location>
        <begin position="114"/>
        <end position="188"/>
    </location>
</feature>
<keyword evidence="2" id="KW-0472">Membrane</keyword>
<feature type="compositionally biased region" description="Low complexity" evidence="1">
    <location>
        <begin position="19"/>
        <end position="28"/>
    </location>
</feature>
<feature type="transmembrane region" description="Helical" evidence="2">
    <location>
        <begin position="90"/>
        <end position="114"/>
    </location>
</feature>
<feature type="region of interest" description="Disordered" evidence="1">
    <location>
        <begin position="19"/>
        <end position="39"/>
    </location>
</feature>
<dbReference type="EMBL" id="JAULSW010000006">
    <property type="protein sequence ID" value="KAK3377419.1"/>
    <property type="molecule type" value="Genomic_DNA"/>
</dbReference>
<evidence type="ECO:0000313" key="3">
    <source>
        <dbReference type="EMBL" id="KAK3377419.1"/>
    </source>
</evidence>
<dbReference type="Proteomes" id="UP001285441">
    <property type="component" value="Unassembled WGS sequence"/>
</dbReference>